<evidence type="ECO:0000313" key="3">
    <source>
        <dbReference type="EMBL" id="CEL95726.1"/>
    </source>
</evidence>
<dbReference type="Proteomes" id="UP000041254">
    <property type="component" value="Unassembled WGS sequence"/>
</dbReference>
<dbReference type="VEuPathDB" id="CryptoDB:Vbra_3779"/>
<evidence type="ECO:0000313" key="4">
    <source>
        <dbReference type="Proteomes" id="UP000041254"/>
    </source>
</evidence>
<dbReference type="Gene3D" id="1.10.472.10">
    <property type="entry name" value="Cyclin-like"/>
    <property type="match status" value="1"/>
</dbReference>
<dbReference type="PROSITE" id="PS51257">
    <property type="entry name" value="PROKAR_LIPOPROTEIN"/>
    <property type="match status" value="1"/>
</dbReference>
<dbReference type="Pfam" id="PF00134">
    <property type="entry name" value="Cyclin_N"/>
    <property type="match status" value="1"/>
</dbReference>
<feature type="compositionally biased region" description="Basic residues" evidence="1">
    <location>
        <begin position="131"/>
        <end position="140"/>
    </location>
</feature>
<dbReference type="EMBL" id="CDMY01000236">
    <property type="protein sequence ID" value="CEL95726.1"/>
    <property type="molecule type" value="Genomic_DNA"/>
</dbReference>
<dbReference type="InterPro" id="IPR006671">
    <property type="entry name" value="Cyclin_N"/>
</dbReference>
<evidence type="ECO:0000259" key="2">
    <source>
        <dbReference type="Pfam" id="PF00134"/>
    </source>
</evidence>
<reference evidence="3 4" key="1">
    <citation type="submission" date="2014-11" db="EMBL/GenBank/DDBJ databases">
        <authorList>
            <person name="Zhu J."/>
            <person name="Qi W."/>
            <person name="Song R."/>
        </authorList>
    </citation>
    <scope>NUCLEOTIDE SEQUENCE [LARGE SCALE GENOMIC DNA]</scope>
</reference>
<protein>
    <recommendedName>
        <fullName evidence="2">Cyclin N-terminal domain-containing protein</fullName>
    </recommendedName>
</protein>
<organism evidence="3 4">
    <name type="scientific">Vitrella brassicaformis (strain CCMP3155)</name>
    <dbReference type="NCBI Taxonomy" id="1169540"/>
    <lineage>
        <taxon>Eukaryota</taxon>
        <taxon>Sar</taxon>
        <taxon>Alveolata</taxon>
        <taxon>Colpodellida</taxon>
        <taxon>Vitrellaceae</taxon>
        <taxon>Vitrella</taxon>
    </lineage>
</organism>
<keyword evidence="4" id="KW-1185">Reference proteome</keyword>
<dbReference type="InterPro" id="IPR036915">
    <property type="entry name" value="Cyclin-like_sf"/>
</dbReference>
<feature type="domain" description="Cyclin N-terminal" evidence="2">
    <location>
        <begin position="198"/>
        <end position="287"/>
    </location>
</feature>
<feature type="compositionally biased region" description="Basic residues" evidence="1">
    <location>
        <begin position="63"/>
        <end position="77"/>
    </location>
</feature>
<gene>
    <name evidence="3" type="ORF">Vbra_3779</name>
</gene>
<sequence>MIRSALYPKSLLLISIKENRSCGGLHIVGSASCRPLTGVLRSSVQQGIAKTLTCTDTYRKVARKTRGRKTGKRSGKKAAKEETSNNKYVYLHHKKPAPKGCLESWLEDGSADLIRHPEKSKIPSVKMPPRMTKRQRKRAEKKAQEKRDIRANNYLERQAVFQNAHSRLAEASHMTEEAVRTDEYGQYRSVIHQNRTKQEEFSVTGVEEYVKELPPYVLEARSDTVNCMIRDSVELKVKEGTTTFAVHLMDRYMHHMAKQGKALSAHHYLPIGYTCLLIASKMASTIREEQVPIAKLVKCAANLTYTPGRSSLPMWRCHILLPTLYIRQCVSLFFSLSK</sequence>
<feature type="region of interest" description="Disordered" evidence="1">
    <location>
        <begin position="63"/>
        <end position="83"/>
    </location>
</feature>
<feature type="region of interest" description="Disordered" evidence="1">
    <location>
        <begin position="122"/>
        <end position="146"/>
    </location>
</feature>
<dbReference type="AlphaFoldDB" id="A0A0G4EIB5"/>
<dbReference type="InParanoid" id="A0A0G4EIB5"/>
<name>A0A0G4EIB5_VITBC</name>
<dbReference type="SUPFAM" id="SSF47954">
    <property type="entry name" value="Cyclin-like"/>
    <property type="match status" value="1"/>
</dbReference>
<proteinExistence type="predicted"/>
<evidence type="ECO:0000256" key="1">
    <source>
        <dbReference type="SAM" id="MobiDB-lite"/>
    </source>
</evidence>
<accession>A0A0G4EIB5</accession>